<feature type="binding site" evidence="2">
    <location>
        <position position="24"/>
    </location>
    <ligand>
        <name>substrate</name>
    </ligand>
</feature>
<dbReference type="PROSITE" id="PS01066">
    <property type="entry name" value="UPP_SYNTHASE"/>
    <property type="match status" value="1"/>
</dbReference>
<dbReference type="HAMAP" id="MF_01139">
    <property type="entry name" value="ISPT"/>
    <property type="match status" value="1"/>
</dbReference>
<feature type="binding site" evidence="2">
    <location>
        <position position="70"/>
    </location>
    <ligand>
        <name>substrate</name>
    </ligand>
</feature>
<comment type="function">
    <text evidence="2">Catalyzes the condensation of isopentenyl diphosphate (IPP) with allylic pyrophosphates generating different type of terpenoids.</text>
</comment>
<organism evidence="3 4">
    <name type="scientific">Paenibacillus lycopersici</name>
    <dbReference type="NCBI Taxonomy" id="2704462"/>
    <lineage>
        <taxon>Bacteria</taxon>
        <taxon>Bacillati</taxon>
        <taxon>Bacillota</taxon>
        <taxon>Bacilli</taxon>
        <taxon>Bacillales</taxon>
        <taxon>Paenibacillaceae</taxon>
        <taxon>Paenibacillus</taxon>
    </lineage>
</organism>
<evidence type="ECO:0000256" key="2">
    <source>
        <dbReference type="HAMAP-Rule" id="MF_01139"/>
    </source>
</evidence>
<keyword evidence="1 2" id="KW-0808">Transferase</keyword>
<dbReference type="Pfam" id="PF01255">
    <property type="entry name" value="Prenyltransf"/>
    <property type="match status" value="1"/>
</dbReference>
<keyword evidence="4" id="KW-1185">Reference proteome</keyword>
<feature type="binding site" evidence="2">
    <location>
        <position position="205"/>
    </location>
    <ligand>
        <name>Mg(2+)</name>
        <dbReference type="ChEBI" id="CHEBI:18420"/>
    </ligand>
</feature>
<dbReference type="FunFam" id="3.40.1180.10:FF:000001">
    <property type="entry name" value="(2E,6E)-farnesyl-diphosphate-specific ditrans,polycis-undecaprenyl-diphosphate synthase"/>
    <property type="match status" value="1"/>
</dbReference>
<dbReference type="CDD" id="cd00475">
    <property type="entry name" value="Cis_IPPS"/>
    <property type="match status" value="1"/>
</dbReference>
<evidence type="ECO:0000313" key="3">
    <source>
        <dbReference type="EMBL" id="QHT58975.1"/>
    </source>
</evidence>
<dbReference type="SUPFAM" id="SSF64005">
    <property type="entry name" value="Undecaprenyl diphosphate synthase"/>
    <property type="match status" value="1"/>
</dbReference>
<evidence type="ECO:0000313" key="4">
    <source>
        <dbReference type="Proteomes" id="UP000476064"/>
    </source>
</evidence>
<evidence type="ECO:0000256" key="1">
    <source>
        <dbReference type="ARBA" id="ARBA00022679"/>
    </source>
</evidence>
<dbReference type="InterPro" id="IPR018520">
    <property type="entry name" value="UPP_synth-like_CS"/>
</dbReference>
<feature type="active site" evidence="2">
    <location>
        <position position="19"/>
    </location>
</feature>
<dbReference type="GO" id="GO:0005829">
    <property type="term" value="C:cytosol"/>
    <property type="evidence" value="ECO:0007669"/>
    <property type="project" value="TreeGrafter"/>
</dbReference>
<dbReference type="GO" id="GO:0030145">
    <property type="term" value="F:manganese ion binding"/>
    <property type="evidence" value="ECO:0007669"/>
    <property type="project" value="TreeGrafter"/>
</dbReference>
<feature type="binding site" evidence="2">
    <location>
        <position position="186"/>
    </location>
    <ligand>
        <name>substrate</name>
    </ligand>
</feature>
<gene>
    <name evidence="3" type="primary">uppS</name>
    <name evidence="3" type="ORF">GXP70_02700</name>
</gene>
<comment type="similarity">
    <text evidence="2">Belongs to the UPP synthase family.</text>
</comment>
<dbReference type="GO" id="GO:0008834">
    <property type="term" value="F:ditrans,polycis-undecaprenyl-diphosphate synthase [(2E,6E)-farnesyl-diphosphate specific] activity"/>
    <property type="evidence" value="ECO:0007669"/>
    <property type="project" value="TreeGrafter"/>
</dbReference>
<keyword evidence="2" id="KW-0479">Metal-binding</keyword>
<dbReference type="NCBIfam" id="TIGR00055">
    <property type="entry name" value="uppS"/>
    <property type="match status" value="1"/>
</dbReference>
<dbReference type="EMBL" id="CP048209">
    <property type="protein sequence ID" value="QHT58975.1"/>
    <property type="molecule type" value="Genomic_DNA"/>
</dbReference>
<comment type="subunit">
    <text evidence="2">Homodimer.</text>
</comment>
<comment type="cofactor">
    <cofactor evidence="2">
        <name>Mg(2+)</name>
        <dbReference type="ChEBI" id="CHEBI:18420"/>
    </cofactor>
    <text evidence="2">Binds 2 magnesium ions per subunit.</text>
</comment>
<dbReference type="EC" id="2.5.1.-" evidence="2"/>
<dbReference type="InterPro" id="IPR001441">
    <property type="entry name" value="UPP_synth-like"/>
</dbReference>
<feature type="binding site" evidence="2">
    <location>
        <position position="19"/>
    </location>
    <ligand>
        <name>Mg(2+)</name>
        <dbReference type="ChEBI" id="CHEBI:18420"/>
    </ligand>
</feature>
<feature type="binding site" evidence="2">
    <location>
        <position position="36"/>
    </location>
    <ligand>
        <name>substrate</name>
    </ligand>
</feature>
<dbReference type="RefSeq" id="WP_162355043.1">
    <property type="nucleotide sequence ID" value="NZ_CP048209.1"/>
</dbReference>
<feature type="active site" description="Proton acceptor" evidence="2">
    <location>
        <position position="67"/>
    </location>
</feature>
<keyword evidence="2" id="KW-0460">Magnesium</keyword>
<dbReference type="Proteomes" id="UP000476064">
    <property type="component" value="Chromosome"/>
</dbReference>
<name>A0A6C0G2R2_9BACL</name>
<dbReference type="PANTHER" id="PTHR10291:SF0">
    <property type="entry name" value="DEHYDRODOLICHYL DIPHOSPHATE SYNTHASE 2"/>
    <property type="match status" value="1"/>
</dbReference>
<feature type="binding site" evidence="2">
    <location>
        <begin position="64"/>
        <end position="66"/>
    </location>
    <ligand>
        <name>substrate</name>
    </ligand>
</feature>
<dbReference type="AlphaFoldDB" id="A0A6C0G2R2"/>
<feature type="binding site" evidence="2">
    <location>
        <position position="68"/>
    </location>
    <ligand>
        <name>substrate</name>
    </ligand>
</feature>
<sequence>MSMTEELLVKPAHIAIMMDGNGRWATKRGLPRTAGHYAGMTTMRAIIRAGCDMNVRCLTLYAFSTENWTRPADEVSYLIRLPQLFFQSAMLDELLSRNVRIRYLGDIARFPADVQELLRHTAEATMDNTGMILNFALNYGGRADIMQAVRSCLMDAGSDEDAELNEERFERYLFTNDCGAPDLVIRTSGEQRLSNFLLWQAAHAELWFTRTLWPDFDKALLQEAIRDYGHRKHRLGEPSREPDHR</sequence>
<reference evidence="3 4" key="1">
    <citation type="submission" date="2020-01" db="EMBL/GenBank/DDBJ databases">
        <title>Paenibacillus sp. nov., isolated from tomato rhizosphere.</title>
        <authorList>
            <person name="Weon H.-Y."/>
            <person name="Lee S.A."/>
        </authorList>
    </citation>
    <scope>NUCLEOTIDE SEQUENCE [LARGE SCALE GENOMIC DNA]</scope>
    <source>
        <strain evidence="3 4">12200R-189</strain>
    </source>
</reference>
<dbReference type="GO" id="GO:0000287">
    <property type="term" value="F:magnesium ion binding"/>
    <property type="evidence" value="ECO:0007669"/>
    <property type="project" value="UniProtKB-UniRule"/>
</dbReference>
<proteinExistence type="inferred from homology"/>
<dbReference type="InterPro" id="IPR036424">
    <property type="entry name" value="UPP_synth-like_sf"/>
</dbReference>
<feature type="binding site" evidence="2">
    <location>
        <begin position="20"/>
        <end position="23"/>
    </location>
    <ligand>
        <name>substrate</name>
    </ligand>
</feature>
<accession>A0A6C0G2R2</accession>
<dbReference type="GO" id="GO:0016094">
    <property type="term" value="P:polyprenol biosynthetic process"/>
    <property type="evidence" value="ECO:0007669"/>
    <property type="project" value="TreeGrafter"/>
</dbReference>
<feature type="binding site" evidence="2">
    <location>
        <position position="32"/>
    </location>
    <ligand>
        <name>substrate</name>
    </ligand>
</feature>
<dbReference type="PANTHER" id="PTHR10291">
    <property type="entry name" value="DEHYDRODOLICHYL DIPHOSPHATE SYNTHASE FAMILY MEMBER"/>
    <property type="match status" value="1"/>
</dbReference>
<protein>
    <recommendedName>
        <fullName evidence="2">Isoprenyl transferase</fullName>
        <ecNumber evidence="2">2.5.1.-</ecNumber>
    </recommendedName>
</protein>
<dbReference type="KEGG" id="plyc:GXP70_02700"/>
<feature type="binding site" evidence="2">
    <location>
        <begin position="192"/>
        <end position="194"/>
    </location>
    <ligand>
        <name>substrate</name>
    </ligand>
</feature>
<dbReference type="Gene3D" id="3.40.1180.10">
    <property type="entry name" value="Decaprenyl diphosphate synthase-like"/>
    <property type="match status" value="1"/>
</dbReference>